<protein>
    <submittedName>
        <fullName evidence="1">Uncharacterized protein</fullName>
    </submittedName>
</protein>
<dbReference type="AlphaFoldDB" id="A0A7K1SQK7"/>
<evidence type="ECO:0000313" key="2">
    <source>
        <dbReference type="Proteomes" id="UP000436006"/>
    </source>
</evidence>
<name>A0A7K1SQK7_9BACT</name>
<evidence type="ECO:0000313" key="1">
    <source>
        <dbReference type="EMBL" id="MVM36082.1"/>
    </source>
</evidence>
<proteinExistence type="predicted"/>
<reference evidence="1 2" key="1">
    <citation type="submission" date="2019-12" db="EMBL/GenBank/DDBJ databases">
        <title>Spirosoma sp. HMF4905 genome sequencing and assembly.</title>
        <authorList>
            <person name="Kang H."/>
            <person name="Cha I."/>
            <person name="Kim H."/>
            <person name="Joh K."/>
        </authorList>
    </citation>
    <scope>NUCLEOTIDE SEQUENCE [LARGE SCALE GENOMIC DNA]</scope>
    <source>
        <strain evidence="1 2">HMF4905</strain>
    </source>
</reference>
<dbReference type="Proteomes" id="UP000436006">
    <property type="component" value="Unassembled WGS sequence"/>
</dbReference>
<dbReference type="EMBL" id="WPIN01000030">
    <property type="protein sequence ID" value="MVM36082.1"/>
    <property type="molecule type" value="Genomic_DNA"/>
</dbReference>
<organism evidence="1 2">
    <name type="scientific">Spirosoma arboris</name>
    <dbReference type="NCBI Taxonomy" id="2682092"/>
    <lineage>
        <taxon>Bacteria</taxon>
        <taxon>Pseudomonadati</taxon>
        <taxon>Bacteroidota</taxon>
        <taxon>Cytophagia</taxon>
        <taxon>Cytophagales</taxon>
        <taxon>Cytophagaceae</taxon>
        <taxon>Spirosoma</taxon>
    </lineage>
</organism>
<accession>A0A7K1SQK7</accession>
<sequence>MGKQERLSNKEVLQMPYDEAMLAYGFQHHGARFAYEVNAVNNQPVKN</sequence>
<keyword evidence="2" id="KW-1185">Reference proteome</keyword>
<gene>
    <name evidence="1" type="ORF">GO755_39075</name>
</gene>
<comment type="caution">
    <text evidence="1">The sequence shown here is derived from an EMBL/GenBank/DDBJ whole genome shotgun (WGS) entry which is preliminary data.</text>
</comment>